<dbReference type="KEGG" id="cmr:Cycma_3989"/>
<dbReference type="AlphaFoldDB" id="G0J765"/>
<evidence type="ECO:0000313" key="2">
    <source>
        <dbReference type="Proteomes" id="UP000001635"/>
    </source>
</evidence>
<keyword evidence="2" id="KW-1185">Reference proteome</keyword>
<evidence type="ECO:0000313" key="1">
    <source>
        <dbReference type="EMBL" id="AEL27698.1"/>
    </source>
</evidence>
<gene>
    <name evidence="1" type="ordered locus">Cycma_3989</name>
</gene>
<dbReference type="EMBL" id="CP002955">
    <property type="protein sequence ID" value="AEL27698.1"/>
    <property type="molecule type" value="Genomic_DNA"/>
</dbReference>
<protein>
    <submittedName>
        <fullName evidence="1">Uncharacterized protein</fullName>
    </submittedName>
</protein>
<organism evidence="1 2">
    <name type="scientific">Cyclobacterium marinum (strain ATCC 25205 / DSM 745 / LMG 13164 / NCIMB 1802)</name>
    <name type="common">Flectobacillus marinus</name>
    <dbReference type="NCBI Taxonomy" id="880070"/>
    <lineage>
        <taxon>Bacteria</taxon>
        <taxon>Pseudomonadati</taxon>
        <taxon>Bacteroidota</taxon>
        <taxon>Cytophagia</taxon>
        <taxon>Cytophagales</taxon>
        <taxon>Cyclobacteriaceae</taxon>
        <taxon>Cyclobacterium</taxon>
    </lineage>
</organism>
<accession>G0J765</accession>
<sequence length="179" mass="20703">MLTLPVVEPVETTCRSNVLVFRYLCLRQAQAPVWFPKPMPSTRSGSGTPPVVEPVETTCRSYVFVFRYLCLRQGRAPVRSRWLSLSKPRVVVMFPFSDTYAFDKLRCRLGFRKLCLRQGRVPVRPRWLSLSKPRVVVMISFFKTSAFDKLRRRLGFRNLCLRQAQAPVGFSKARCLLQA</sequence>
<proteinExistence type="predicted"/>
<dbReference type="HOGENOM" id="CLU_1501127_0_0_10"/>
<dbReference type="Proteomes" id="UP000001635">
    <property type="component" value="Chromosome"/>
</dbReference>
<name>G0J765_CYCMS</name>
<reference evidence="2" key="1">
    <citation type="submission" date="2011-07" db="EMBL/GenBank/DDBJ databases">
        <title>The complete genome of Cyclobacterium marinum DSM 745.</title>
        <authorList>
            <person name="Lucas S."/>
            <person name="Han J."/>
            <person name="Lapidus A."/>
            <person name="Bruce D."/>
            <person name="Goodwin L."/>
            <person name="Pitluck S."/>
            <person name="Peters L."/>
            <person name="Kyrpides N."/>
            <person name="Mavromatis K."/>
            <person name="Ivanova N."/>
            <person name="Ovchinnikova G."/>
            <person name="Chertkov O."/>
            <person name="Detter J.C."/>
            <person name="Tapia R."/>
            <person name="Han C."/>
            <person name="Land M."/>
            <person name="Hauser L."/>
            <person name="Markowitz V."/>
            <person name="Cheng J.-F."/>
            <person name="Hugenholtz P."/>
            <person name="Woyke T."/>
            <person name="Wu D."/>
            <person name="Tindall B."/>
            <person name="Schuetze A."/>
            <person name="Brambilla E."/>
            <person name="Klenk H.-P."/>
            <person name="Eisen J.A."/>
        </authorList>
    </citation>
    <scope>NUCLEOTIDE SEQUENCE [LARGE SCALE GENOMIC DNA]</scope>
    <source>
        <strain evidence="2">ATCC 25205 / DSM 745 / LMG 13164 / NCIMB 1802</strain>
    </source>
</reference>